<accession>A0A834AEZ9</accession>
<evidence type="ECO:0000313" key="2">
    <source>
        <dbReference type="Proteomes" id="UP000664940"/>
    </source>
</evidence>
<dbReference type="AlphaFoldDB" id="A0A834AEZ9"/>
<reference evidence="1 2" key="1">
    <citation type="journal article" date="2020" name="Nature">
        <title>Six reference-quality genomes reveal evolution of bat adaptations.</title>
        <authorList>
            <person name="Jebb D."/>
            <person name="Huang Z."/>
            <person name="Pippel M."/>
            <person name="Hughes G.M."/>
            <person name="Lavrichenko K."/>
            <person name="Devanna P."/>
            <person name="Winkler S."/>
            <person name="Jermiin L.S."/>
            <person name="Skirmuntt E.C."/>
            <person name="Katzourakis A."/>
            <person name="Burkitt-Gray L."/>
            <person name="Ray D.A."/>
            <person name="Sullivan K.A.M."/>
            <person name="Roscito J.G."/>
            <person name="Kirilenko B.M."/>
            <person name="Davalos L.M."/>
            <person name="Corthals A.P."/>
            <person name="Power M.L."/>
            <person name="Jones G."/>
            <person name="Ransome R.D."/>
            <person name="Dechmann D.K.N."/>
            <person name="Locatelli A.G."/>
            <person name="Puechmaille S.J."/>
            <person name="Fedrigo O."/>
            <person name="Jarvis E.D."/>
            <person name="Hiller M."/>
            <person name="Vernes S.C."/>
            <person name="Myers E.W."/>
            <person name="Teeling E.C."/>
        </authorList>
    </citation>
    <scope>NUCLEOTIDE SEQUENCE [LARGE SCALE GENOMIC DNA]</scope>
    <source>
        <strain evidence="1">Bat1K_MPI-CBG_1</strain>
    </source>
</reference>
<comment type="caution">
    <text evidence="1">The sequence shown here is derived from an EMBL/GenBank/DDBJ whole genome shotgun (WGS) entry which is preliminary data.</text>
</comment>
<dbReference type="EMBL" id="JABVXQ010000005">
    <property type="protein sequence ID" value="KAF6109783.1"/>
    <property type="molecule type" value="Genomic_DNA"/>
</dbReference>
<sequence>MVERGKVAPLFHRSTWSFLREKGLGPCGRWGFPRGDLQDMGTQSVTWTAREDRGPSRGGLLLGRHMSDGGKSFLPLILGCCPTLGFPKSRPETRAQGQISYWEMQEISVEKRYVIQGRDSSRSHQLPQWCGLGHPRSQNYPMERMMEPGYLYWVGQKVHLFFFL</sequence>
<organism evidence="1 2">
    <name type="scientific">Phyllostomus discolor</name>
    <name type="common">pale spear-nosed bat</name>
    <dbReference type="NCBI Taxonomy" id="89673"/>
    <lineage>
        <taxon>Eukaryota</taxon>
        <taxon>Metazoa</taxon>
        <taxon>Chordata</taxon>
        <taxon>Craniata</taxon>
        <taxon>Vertebrata</taxon>
        <taxon>Euteleostomi</taxon>
        <taxon>Mammalia</taxon>
        <taxon>Eutheria</taxon>
        <taxon>Laurasiatheria</taxon>
        <taxon>Chiroptera</taxon>
        <taxon>Yangochiroptera</taxon>
        <taxon>Phyllostomidae</taxon>
        <taxon>Phyllostominae</taxon>
        <taxon>Phyllostomus</taxon>
    </lineage>
</organism>
<dbReference type="Proteomes" id="UP000664940">
    <property type="component" value="Unassembled WGS sequence"/>
</dbReference>
<name>A0A834AEZ9_9CHIR</name>
<proteinExistence type="predicted"/>
<gene>
    <name evidence="1" type="ORF">HJG60_010986</name>
</gene>
<protein>
    <submittedName>
        <fullName evidence="1">Uncharacterized protein</fullName>
    </submittedName>
</protein>
<evidence type="ECO:0000313" key="1">
    <source>
        <dbReference type="EMBL" id="KAF6109783.1"/>
    </source>
</evidence>